<dbReference type="GO" id="GO:0008168">
    <property type="term" value="F:methyltransferase activity"/>
    <property type="evidence" value="ECO:0007669"/>
    <property type="project" value="UniProtKB-KW"/>
</dbReference>
<comment type="similarity">
    <text evidence="1">Belongs to the CFA/CMAS family.</text>
</comment>
<protein>
    <submittedName>
        <fullName evidence="6">Cyclopropane-fatty-acyl-phospholipid synthase</fullName>
    </submittedName>
</protein>
<evidence type="ECO:0000256" key="2">
    <source>
        <dbReference type="ARBA" id="ARBA00022603"/>
    </source>
</evidence>
<keyword evidence="7" id="KW-1185">Reference proteome</keyword>
<evidence type="ECO:0000256" key="1">
    <source>
        <dbReference type="ARBA" id="ARBA00010815"/>
    </source>
</evidence>
<dbReference type="EMBL" id="PVUE01000008">
    <property type="protein sequence ID" value="PRZ41792.1"/>
    <property type="molecule type" value="Genomic_DNA"/>
</dbReference>
<gene>
    <name evidence="6" type="ORF">CLV47_108151</name>
</gene>
<dbReference type="CDD" id="cd02440">
    <property type="entry name" value="AdoMet_MTases"/>
    <property type="match status" value="1"/>
</dbReference>
<evidence type="ECO:0000256" key="3">
    <source>
        <dbReference type="ARBA" id="ARBA00022679"/>
    </source>
</evidence>
<reference evidence="6 7" key="1">
    <citation type="submission" date="2018-03" db="EMBL/GenBank/DDBJ databases">
        <title>Genomic Encyclopedia of Archaeal and Bacterial Type Strains, Phase II (KMG-II): from individual species to whole genera.</title>
        <authorList>
            <person name="Goeker M."/>
        </authorList>
    </citation>
    <scope>NUCLEOTIDE SEQUENCE [LARGE SCALE GENOMIC DNA]</scope>
    <source>
        <strain evidence="6 7">DSM 100065</strain>
    </source>
</reference>
<dbReference type="GO" id="GO:0032259">
    <property type="term" value="P:methylation"/>
    <property type="evidence" value="ECO:0007669"/>
    <property type="project" value="UniProtKB-KW"/>
</dbReference>
<evidence type="ECO:0000256" key="4">
    <source>
        <dbReference type="ARBA" id="ARBA00022691"/>
    </source>
</evidence>
<dbReference type="InterPro" id="IPR029063">
    <property type="entry name" value="SAM-dependent_MTases_sf"/>
</dbReference>
<dbReference type="OrthoDB" id="9782855at2"/>
<keyword evidence="4" id="KW-0949">S-adenosyl-L-methionine</keyword>
<sequence>MNTRLELVGGERQPRAKIGEIVELLVGAELPVRFSAYDGSTTGKEEATISLRLENERGLRYIATAPGELGLVRAYLAGDLVLDGVHPGDPYELMSIVADDLKFRMPSPDTALRVARGLGLGVLHRPELPPEEVLPQWQRTLKGIKHSKVRDAEAIHHHYDVSNRFYELVLGDSMTYTCACYPDLDASLETAQDAKYALVAGKLGLKPGDRLLDVGCGWGGMVRHAAKQGVKALGVTLSAEQAQWAQRKIEEEGLGDLAEVRYMDYRDVQESDFDAVSSIGLTEHIGIAQYPAYFRFLKSRLRTGGRLLNHCITMPNDRKRVERNGVINRYVFPDGELTSAGHIISVMERVGLEPRHEENLREHYAMTLRDWNANLAANWDEAVAEAGENRARIWGLYMAGSRLAFERNEIQLHQVLATKTADAGKSSFPLRPDW</sequence>
<evidence type="ECO:0000313" key="7">
    <source>
        <dbReference type="Proteomes" id="UP000237752"/>
    </source>
</evidence>
<dbReference type="SUPFAM" id="SSF53335">
    <property type="entry name" value="S-adenosyl-L-methionine-dependent methyltransferases"/>
    <property type="match status" value="1"/>
</dbReference>
<keyword evidence="3" id="KW-0808">Transferase</keyword>
<organism evidence="6 7">
    <name type="scientific">Antricoccus suffuscus</name>
    <dbReference type="NCBI Taxonomy" id="1629062"/>
    <lineage>
        <taxon>Bacteria</taxon>
        <taxon>Bacillati</taxon>
        <taxon>Actinomycetota</taxon>
        <taxon>Actinomycetes</taxon>
        <taxon>Geodermatophilales</taxon>
        <taxon>Antricoccaceae</taxon>
        <taxon>Antricoccus</taxon>
    </lineage>
</organism>
<keyword evidence="5" id="KW-0443">Lipid metabolism</keyword>
<dbReference type="GO" id="GO:0008610">
    <property type="term" value="P:lipid biosynthetic process"/>
    <property type="evidence" value="ECO:0007669"/>
    <property type="project" value="InterPro"/>
</dbReference>
<dbReference type="InterPro" id="IPR050723">
    <property type="entry name" value="CFA/CMAS"/>
</dbReference>
<evidence type="ECO:0000313" key="6">
    <source>
        <dbReference type="EMBL" id="PRZ41792.1"/>
    </source>
</evidence>
<dbReference type="PANTHER" id="PTHR43667">
    <property type="entry name" value="CYCLOPROPANE-FATTY-ACYL-PHOSPHOLIPID SYNTHASE"/>
    <property type="match status" value="1"/>
</dbReference>
<comment type="caution">
    <text evidence="6">The sequence shown here is derived from an EMBL/GenBank/DDBJ whole genome shotgun (WGS) entry which is preliminary data.</text>
</comment>
<dbReference type="AlphaFoldDB" id="A0A2T0ZZL7"/>
<name>A0A2T0ZZL7_9ACTN</name>
<evidence type="ECO:0000256" key="5">
    <source>
        <dbReference type="ARBA" id="ARBA00023098"/>
    </source>
</evidence>
<dbReference type="PANTHER" id="PTHR43667:SF1">
    <property type="entry name" value="CYCLOPROPANE-FATTY-ACYL-PHOSPHOLIPID SYNTHASE"/>
    <property type="match status" value="1"/>
</dbReference>
<dbReference type="InterPro" id="IPR003333">
    <property type="entry name" value="CMAS"/>
</dbReference>
<accession>A0A2T0ZZL7</accession>
<keyword evidence="2" id="KW-0489">Methyltransferase</keyword>
<dbReference type="Pfam" id="PF02353">
    <property type="entry name" value="CMAS"/>
    <property type="match status" value="1"/>
</dbReference>
<dbReference type="PIRSF" id="PIRSF003085">
    <property type="entry name" value="CMAS"/>
    <property type="match status" value="1"/>
</dbReference>
<dbReference type="RefSeq" id="WP_106349169.1">
    <property type="nucleotide sequence ID" value="NZ_PVUE01000008.1"/>
</dbReference>
<dbReference type="Proteomes" id="UP000237752">
    <property type="component" value="Unassembled WGS sequence"/>
</dbReference>
<dbReference type="Gene3D" id="3.40.50.150">
    <property type="entry name" value="Vaccinia Virus protein VP39"/>
    <property type="match status" value="1"/>
</dbReference>
<proteinExistence type="inferred from homology"/>